<sequence length="36" mass="3887">MVLAIDSSPVDAFLIRVNAVRFLASSHPSASLAWLM</sequence>
<organism evidence="1">
    <name type="scientific">marine sediment metagenome</name>
    <dbReference type="NCBI Taxonomy" id="412755"/>
    <lineage>
        <taxon>unclassified sequences</taxon>
        <taxon>metagenomes</taxon>
        <taxon>ecological metagenomes</taxon>
    </lineage>
</organism>
<proteinExistence type="predicted"/>
<evidence type="ECO:0000313" key="1">
    <source>
        <dbReference type="EMBL" id="KTF06672.1"/>
    </source>
</evidence>
<dbReference type="EMBL" id="AYSL01001009">
    <property type="protein sequence ID" value="KTF06672.1"/>
    <property type="molecule type" value="Genomic_DNA"/>
</dbReference>
<reference evidence="1" key="1">
    <citation type="submission" date="2013-11" db="EMBL/GenBank/DDBJ databases">
        <title>Microbial diversity, functional groups and degradation webs in Northern and Southern Mediterranean and Red Sea marine crude oil polluted sites.</title>
        <authorList>
            <person name="Daffonchio D."/>
            <person name="Mapelli F."/>
            <person name="Ferrer M."/>
            <person name="Richter M."/>
            <person name="Cherif A."/>
            <person name="Malkawi H.I."/>
            <person name="Yakimov M.M."/>
            <person name="Abdel-Fattah Y.R."/>
            <person name="Blaghen M."/>
            <person name="Golyshin P.N."/>
            <person name="Kalogerakis N."/>
            <person name="Boon N."/>
            <person name="Magagnini M."/>
            <person name="Fava F."/>
        </authorList>
    </citation>
    <scope>NUCLEOTIDE SEQUENCE</scope>
</reference>
<dbReference type="AlphaFoldDB" id="A0A1B6NUP7"/>
<protein>
    <submittedName>
        <fullName evidence="1">Uncharacterized protein</fullName>
    </submittedName>
</protein>
<comment type="caution">
    <text evidence="1">The sequence shown here is derived from an EMBL/GenBank/DDBJ whole genome shotgun (WGS) entry which is preliminary data.</text>
</comment>
<accession>A0A1B6NUP7</accession>
<name>A0A1B6NUP7_9ZZZZ</name>
<gene>
    <name evidence="1" type="ORF">MGSAQ_001831</name>
</gene>